<dbReference type="SUPFAM" id="SSF89796">
    <property type="entry name" value="CoA-transferase family III (CaiB/BaiF)"/>
    <property type="match status" value="1"/>
</dbReference>
<sequence>MTALGIQLEGEEGDTYNKVVRRYQNTVEKFSATELDTLMNNQYCQAGRVTWTSDEYFASEHSKANAHIELYTVESKEYPAQIPSWWPAIPKTSAKQPLAGLKVVDLTRIIAGPSITRGLAEMGAQVMRVTAEHINNLSQLHHDLNWGKWNCYLNLRLAEDKEKLRSSILDTDVVVDGYRPGIMAKWGFSREDISPRYRNQSARPR</sequence>
<gene>
    <name evidence="2" type="ORF">AJ80_07755</name>
</gene>
<dbReference type="PANTHER" id="PTHR48229">
    <property type="entry name" value="CAIB/BAIF FAMILY ENZYME (AFU_ORTHOLOGUE AFUA_1G05360)-RELATED"/>
    <property type="match status" value="1"/>
</dbReference>
<keyword evidence="3" id="KW-1185">Reference proteome</keyword>
<dbReference type="AlphaFoldDB" id="A0A2B7XJK0"/>
<comment type="caution">
    <text evidence="2">The sequence shown here is derived from an EMBL/GenBank/DDBJ whole genome shotgun (WGS) entry which is preliminary data.</text>
</comment>
<accession>A0A2B7XJK0</accession>
<dbReference type="Proteomes" id="UP000224634">
    <property type="component" value="Unassembled WGS sequence"/>
</dbReference>
<dbReference type="OrthoDB" id="4203663at2759"/>
<evidence type="ECO:0000256" key="1">
    <source>
        <dbReference type="ARBA" id="ARBA00008383"/>
    </source>
</evidence>
<evidence type="ECO:0000313" key="3">
    <source>
        <dbReference type="Proteomes" id="UP000224634"/>
    </source>
</evidence>
<dbReference type="PANTHER" id="PTHR48229:SF2">
    <property type="entry name" value="CAIB_BAIF FAMILY PROTEIN"/>
    <property type="match status" value="1"/>
</dbReference>
<evidence type="ECO:0008006" key="4">
    <source>
        <dbReference type="Google" id="ProtNLM"/>
    </source>
</evidence>
<name>A0A2B7XJK0_POLH7</name>
<evidence type="ECO:0000313" key="2">
    <source>
        <dbReference type="EMBL" id="PGH08798.1"/>
    </source>
</evidence>
<reference evidence="2 3" key="1">
    <citation type="submission" date="2017-10" db="EMBL/GenBank/DDBJ databases">
        <title>Comparative genomics in systemic dimorphic fungi from Ajellomycetaceae.</title>
        <authorList>
            <person name="Munoz J.F."/>
            <person name="Mcewen J.G."/>
            <person name="Clay O.K."/>
            <person name="Cuomo C.A."/>
        </authorList>
    </citation>
    <scope>NUCLEOTIDE SEQUENCE [LARGE SCALE GENOMIC DNA]</scope>
    <source>
        <strain evidence="2 3">UAMH7299</strain>
    </source>
</reference>
<dbReference type="GO" id="GO:0003824">
    <property type="term" value="F:catalytic activity"/>
    <property type="evidence" value="ECO:0007669"/>
    <property type="project" value="InterPro"/>
</dbReference>
<dbReference type="InterPro" id="IPR003673">
    <property type="entry name" value="CoA-Trfase_fam_III"/>
</dbReference>
<dbReference type="InterPro" id="IPR052985">
    <property type="entry name" value="CoA-trans_III_biosynth/detox"/>
</dbReference>
<dbReference type="EMBL" id="PDNA01000156">
    <property type="protein sequence ID" value="PGH08798.1"/>
    <property type="molecule type" value="Genomic_DNA"/>
</dbReference>
<dbReference type="Pfam" id="PF02515">
    <property type="entry name" value="CoA_transf_3"/>
    <property type="match status" value="1"/>
</dbReference>
<protein>
    <recommendedName>
        <fullName evidence="4">Alpha-methylacyl-CoA racemase</fullName>
    </recommendedName>
</protein>
<proteinExistence type="inferred from homology"/>
<dbReference type="Gene3D" id="3.40.50.10540">
    <property type="entry name" value="Crotonobetainyl-coa:carnitine coa-transferase, domain 1"/>
    <property type="match status" value="1"/>
</dbReference>
<dbReference type="STRING" id="1447883.A0A2B7XJK0"/>
<comment type="similarity">
    <text evidence="1">Belongs to the CoA-transferase III family.</text>
</comment>
<organism evidence="2 3">
    <name type="scientific">Polytolypa hystricis (strain UAMH7299)</name>
    <dbReference type="NCBI Taxonomy" id="1447883"/>
    <lineage>
        <taxon>Eukaryota</taxon>
        <taxon>Fungi</taxon>
        <taxon>Dikarya</taxon>
        <taxon>Ascomycota</taxon>
        <taxon>Pezizomycotina</taxon>
        <taxon>Eurotiomycetes</taxon>
        <taxon>Eurotiomycetidae</taxon>
        <taxon>Onygenales</taxon>
        <taxon>Onygenales incertae sedis</taxon>
        <taxon>Polytolypa</taxon>
    </lineage>
</organism>
<dbReference type="InterPro" id="IPR023606">
    <property type="entry name" value="CoA-Trfase_III_dom_1_sf"/>
</dbReference>